<evidence type="ECO:0000313" key="2">
    <source>
        <dbReference type="Proteomes" id="UP001174936"/>
    </source>
</evidence>
<dbReference type="Proteomes" id="UP001174936">
    <property type="component" value="Unassembled WGS sequence"/>
</dbReference>
<protein>
    <submittedName>
        <fullName evidence="1">Uncharacterized protein</fullName>
    </submittedName>
</protein>
<dbReference type="AlphaFoldDB" id="A0AA40CVD4"/>
<organism evidence="1 2">
    <name type="scientific">Cercophora newfieldiana</name>
    <dbReference type="NCBI Taxonomy" id="92897"/>
    <lineage>
        <taxon>Eukaryota</taxon>
        <taxon>Fungi</taxon>
        <taxon>Dikarya</taxon>
        <taxon>Ascomycota</taxon>
        <taxon>Pezizomycotina</taxon>
        <taxon>Sordariomycetes</taxon>
        <taxon>Sordariomycetidae</taxon>
        <taxon>Sordariales</taxon>
        <taxon>Lasiosphaeriaceae</taxon>
        <taxon>Cercophora</taxon>
    </lineage>
</organism>
<keyword evidence="2" id="KW-1185">Reference proteome</keyword>
<evidence type="ECO:0000313" key="1">
    <source>
        <dbReference type="EMBL" id="KAK0651997.1"/>
    </source>
</evidence>
<sequence>MPSIEENKEGCQYKPEACEALRTEPVALRAELGALKWSSRESAGRIASKSPAPFTLAPAERRTCKKWSEVLPSRNALFGRVYSNTCSNLGTSTRRPESIDLDLRSRNNHEGVGSISCGARLAFSSSSSPEQSVLSNSPAQSPIPLPSSPLLAKRSLFRNLLIPVCQPSVQKPILSSVFGTRKAGTKRSLCSEATSFLYLWHQEGHP</sequence>
<gene>
    <name evidence="1" type="ORF">B0T16DRAFT_405168</name>
</gene>
<accession>A0AA40CVD4</accession>
<reference evidence="1" key="1">
    <citation type="submission" date="2023-06" db="EMBL/GenBank/DDBJ databases">
        <title>Genome-scale phylogeny and comparative genomics of the fungal order Sordariales.</title>
        <authorList>
            <consortium name="Lawrence Berkeley National Laboratory"/>
            <person name="Hensen N."/>
            <person name="Bonometti L."/>
            <person name="Westerberg I."/>
            <person name="Brannstrom I.O."/>
            <person name="Guillou S."/>
            <person name="Cros-Aarteil S."/>
            <person name="Calhoun S."/>
            <person name="Haridas S."/>
            <person name="Kuo A."/>
            <person name="Mondo S."/>
            <person name="Pangilinan J."/>
            <person name="Riley R."/>
            <person name="Labutti K."/>
            <person name="Andreopoulos B."/>
            <person name="Lipzen A."/>
            <person name="Chen C."/>
            <person name="Yanf M."/>
            <person name="Daum C."/>
            <person name="Ng V."/>
            <person name="Clum A."/>
            <person name="Steindorff A."/>
            <person name="Ohm R."/>
            <person name="Martin F."/>
            <person name="Silar P."/>
            <person name="Natvig D."/>
            <person name="Lalanne C."/>
            <person name="Gautier V."/>
            <person name="Ament-Velasquez S.L."/>
            <person name="Kruys A."/>
            <person name="Hutchinson M.I."/>
            <person name="Powell A.J."/>
            <person name="Barry K."/>
            <person name="Miller A.N."/>
            <person name="Grigoriev I.V."/>
            <person name="Debuchy R."/>
            <person name="Gladieux P."/>
            <person name="Thoren M.H."/>
            <person name="Johannesson H."/>
        </authorList>
    </citation>
    <scope>NUCLEOTIDE SEQUENCE</scope>
    <source>
        <strain evidence="1">SMH2532-1</strain>
    </source>
</reference>
<dbReference type="EMBL" id="JAULSV010000002">
    <property type="protein sequence ID" value="KAK0651997.1"/>
    <property type="molecule type" value="Genomic_DNA"/>
</dbReference>
<proteinExistence type="predicted"/>
<name>A0AA40CVD4_9PEZI</name>
<comment type="caution">
    <text evidence="1">The sequence shown here is derived from an EMBL/GenBank/DDBJ whole genome shotgun (WGS) entry which is preliminary data.</text>
</comment>